<dbReference type="PANTHER" id="PTHR35561">
    <property type="entry name" value="RNA 2',3'-CYCLIC PHOSPHODIESTERASE"/>
    <property type="match status" value="1"/>
</dbReference>
<dbReference type="InterPro" id="IPR009097">
    <property type="entry name" value="Cyclic_Pdiesterase"/>
</dbReference>
<name>A0A2V3UI23_9HYPH</name>
<dbReference type="InterPro" id="IPR004175">
    <property type="entry name" value="RNA_CPDase"/>
</dbReference>
<comment type="catalytic activity">
    <reaction evidence="2">
        <text>a 3'-end 2',3'-cyclophospho-ribonucleotide-RNA + H2O = a 3'-end 2'-phospho-ribonucleotide-RNA + H(+)</text>
        <dbReference type="Rhea" id="RHEA:11828"/>
        <dbReference type="Rhea" id="RHEA-COMP:10464"/>
        <dbReference type="Rhea" id="RHEA-COMP:17353"/>
        <dbReference type="ChEBI" id="CHEBI:15377"/>
        <dbReference type="ChEBI" id="CHEBI:15378"/>
        <dbReference type="ChEBI" id="CHEBI:83064"/>
        <dbReference type="ChEBI" id="CHEBI:173113"/>
        <dbReference type="EC" id="3.1.4.58"/>
    </reaction>
</comment>
<dbReference type="RefSeq" id="WP_110374826.1">
    <property type="nucleotide sequence ID" value="NZ_JAHBRY010000001.1"/>
</dbReference>
<evidence type="ECO:0000313" key="4">
    <source>
        <dbReference type="Proteomes" id="UP000248021"/>
    </source>
</evidence>
<protein>
    <recommendedName>
        <fullName evidence="2">RNA 2',3'-cyclic phosphodiesterase</fullName>
        <shortName evidence="2">RNA 2',3'-CPDase</shortName>
        <ecNumber evidence="2">3.1.4.58</ecNumber>
    </recommendedName>
</protein>
<keyword evidence="1 2" id="KW-0378">Hydrolase</keyword>
<accession>A0A2V3UI23</accession>
<dbReference type="Proteomes" id="UP000248021">
    <property type="component" value="Unassembled WGS sequence"/>
</dbReference>
<sequence>MPRLFSALSVPEDVAGALSRLRGGLPGARWMEPADYHITLRFIGDIDEPTARDIDETLAEIHRRAFDVTIEGLDSFGGARPRAIIARVTPTALLAELQADLERRCRRAGLAPETRKFTPHVTLARLRDASPLDVADYLATRSAPRSISFAVDHFVLMSARASVGGGPYITEAVYPLI</sequence>
<dbReference type="EC" id="3.1.4.58" evidence="2"/>
<feature type="active site" description="Proton acceptor" evidence="2">
    <location>
        <position position="120"/>
    </location>
</feature>
<dbReference type="AlphaFoldDB" id="A0A2V3UI23"/>
<feature type="active site" description="Proton donor" evidence="2">
    <location>
        <position position="37"/>
    </location>
</feature>
<feature type="short sequence motif" description="HXTX 2" evidence="2">
    <location>
        <begin position="120"/>
        <end position="123"/>
    </location>
</feature>
<comment type="function">
    <text evidence="2">Hydrolyzes RNA 2',3'-cyclic phosphodiester to an RNA 2'-phosphomonoester.</text>
</comment>
<dbReference type="Pfam" id="PF13563">
    <property type="entry name" value="2_5_RNA_ligase2"/>
    <property type="match status" value="1"/>
</dbReference>
<evidence type="ECO:0000256" key="2">
    <source>
        <dbReference type="HAMAP-Rule" id="MF_01940"/>
    </source>
</evidence>
<dbReference type="EMBL" id="QJJK01000005">
    <property type="protein sequence ID" value="PXW58738.1"/>
    <property type="molecule type" value="Genomic_DNA"/>
</dbReference>
<dbReference type="GO" id="GO:0016874">
    <property type="term" value="F:ligase activity"/>
    <property type="evidence" value="ECO:0007669"/>
    <property type="project" value="UniProtKB-KW"/>
</dbReference>
<dbReference type="Gene3D" id="3.90.1140.10">
    <property type="entry name" value="Cyclic phosphodiesterase"/>
    <property type="match status" value="1"/>
</dbReference>
<reference evidence="3 4" key="1">
    <citation type="submission" date="2018-05" db="EMBL/GenBank/DDBJ databases">
        <title>Genomic Encyclopedia of Type Strains, Phase IV (KMG-IV): sequencing the most valuable type-strain genomes for metagenomic binning, comparative biology and taxonomic classification.</title>
        <authorList>
            <person name="Goeker M."/>
        </authorList>
    </citation>
    <scope>NUCLEOTIDE SEQUENCE [LARGE SCALE GENOMIC DNA]</scope>
    <source>
        <strain evidence="3 4">DSM 6462</strain>
    </source>
</reference>
<evidence type="ECO:0000313" key="3">
    <source>
        <dbReference type="EMBL" id="PXW58738.1"/>
    </source>
</evidence>
<dbReference type="GO" id="GO:0008664">
    <property type="term" value="F:RNA 2',3'-cyclic 3'-phosphodiesterase activity"/>
    <property type="evidence" value="ECO:0007669"/>
    <property type="project" value="UniProtKB-EC"/>
</dbReference>
<dbReference type="SUPFAM" id="SSF55144">
    <property type="entry name" value="LigT-like"/>
    <property type="match status" value="1"/>
</dbReference>
<comment type="caution">
    <text evidence="3">The sequence shown here is derived from an EMBL/GenBank/DDBJ whole genome shotgun (WGS) entry which is preliminary data.</text>
</comment>
<dbReference type="OrthoDB" id="9793819at2"/>
<keyword evidence="4" id="KW-1185">Reference proteome</keyword>
<keyword evidence="3" id="KW-0436">Ligase</keyword>
<organism evidence="3 4">
    <name type="scientific">Chelatococcus asaccharovorans</name>
    <dbReference type="NCBI Taxonomy" id="28210"/>
    <lineage>
        <taxon>Bacteria</taxon>
        <taxon>Pseudomonadati</taxon>
        <taxon>Pseudomonadota</taxon>
        <taxon>Alphaproteobacteria</taxon>
        <taxon>Hyphomicrobiales</taxon>
        <taxon>Chelatococcaceae</taxon>
        <taxon>Chelatococcus</taxon>
    </lineage>
</organism>
<dbReference type="GO" id="GO:0004113">
    <property type="term" value="F:2',3'-cyclic-nucleotide 3'-phosphodiesterase activity"/>
    <property type="evidence" value="ECO:0007669"/>
    <property type="project" value="InterPro"/>
</dbReference>
<feature type="short sequence motif" description="HXTX 1" evidence="2">
    <location>
        <begin position="37"/>
        <end position="40"/>
    </location>
</feature>
<evidence type="ECO:0000256" key="1">
    <source>
        <dbReference type="ARBA" id="ARBA00022801"/>
    </source>
</evidence>
<gene>
    <name evidence="3" type="ORF">C7450_10585</name>
</gene>
<dbReference type="HAMAP" id="MF_01940">
    <property type="entry name" value="RNA_CPDase"/>
    <property type="match status" value="1"/>
</dbReference>
<dbReference type="NCBIfam" id="TIGR02258">
    <property type="entry name" value="2_5_ligase"/>
    <property type="match status" value="1"/>
</dbReference>
<comment type="similarity">
    <text evidence="2">Belongs to the 2H phosphoesterase superfamily. ThpR family.</text>
</comment>
<proteinExistence type="inferred from homology"/>
<dbReference type="PANTHER" id="PTHR35561:SF1">
    <property type="entry name" value="RNA 2',3'-CYCLIC PHOSPHODIESTERASE"/>
    <property type="match status" value="1"/>
</dbReference>